<keyword evidence="2" id="KW-1185">Reference proteome</keyword>
<accession>A0A4D9F1U3</accession>
<evidence type="ECO:0000313" key="1">
    <source>
        <dbReference type="EMBL" id="TFK15545.1"/>
    </source>
</evidence>
<protein>
    <submittedName>
        <fullName evidence="1">Cytochrome P450 1A5-like</fullName>
    </submittedName>
</protein>
<comment type="caution">
    <text evidence="1">The sequence shown here is derived from an EMBL/GenBank/DDBJ whole genome shotgun (WGS) entry which is preliminary data.</text>
</comment>
<proteinExistence type="predicted"/>
<reference evidence="1 2" key="2">
    <citation type="submission" date="2019-04" db="EMBL/GenBank/DDBJ databases">
        <title>The genome sequence of big-headed turtle.</title>
        <authorList>
            <person name="Gong S."/>
        </authorList>
    </citation>
    <scope>NUCLEOTIDE SEQUENCE [LARGE SCALE GENOMIC DNA]</scope>
    <source>
        <strain evidence="1">DO16091913</strain>
        <tissue evidence="1">Muscle</tissue>
    </source>
</reference>
<evidence type="ECO:0000313" key="2">
    <source>
        <dbReference type="Proteomes" id="UP000297703"/>
    </source>
</evidence>
<gene>
    <name evidence="1" type="ORF">DR999_PMT00843</name>
</gene>
<organism evidence="1 2">
    <name type="scientific">Platysternon megacephalum</name>
    <name type="common">big-headed turtle</name>
    <dbReference type="NCBI Taxonomy" id="55544"/>
    <lineage>
        <taxon>Eukaryota</taxon>
        <taxon>Metazoa</taxon>
        <taxon>Chordata</taxon>
        <taxon>Craniata</taxon>
        <taxon>Vertebrata</taxon>
        <taxon>Euteleostomi</taxon>
        <taxon>Archelosauria</taxon>
        <taxon>Testudinata</taxon>
        <taxon>Testudines</taxon>
        <taxon>Cryptodira</taxon>
        <taxon>Durocryptodira</taxon>
        <taxon>Testudinoidea</taxon>
        <taxon>Platysternidae</taxon>
        <taxon>Platysternon</taxon>
    </lineage>
</organism>
<dbReference type="Proteomes" id="UP000297703">
    <property type="component" value="Unassembled WGS sequence"/>
</dbReference>
<reference evidence="1 2" key="1">
    <citation type="submission" date="2019-04" db="EMBL/GenBank/DDBJ databases">
        <title>Draft genome of the big-headed turtle Platysternon megacephalum.</title>
        <authorList>
            <person name="Gong S."/>
        </authorList>
    </citation>
    <scope>NUCLEOTIDE SEQUENCE [LARGE SCALE GENOMIC DNA]</scope>
    <source>
        <strain evidence="1">DO16091913</strain>
        <tissue evidence="1">Muscle</tissue>
    </source>
</reference>
<sequence length="114" mass="12632">MGLSMEFSKQDLSAGRKSKGIKMFYWKIKNHIFQSGNSLTTCSYDNEMDHIISGTPVMDPAFTMDSLRAPGRVTGKGENIQSQKIVGWTKRSWHLVFLCLASETSVGVSGPVWG</sequence>
<dbReference type="AlphaFoldDB" id="A0A4D9F1U3"/>
<dbReference type="EMBL" id="QXTE01000004">
    <property type="protein sequence ID" value="TFK15545.1"/>
    <property type="molecule type" value="Genomic_DNA"/>
</dbReference>
<name>A0A4D9F1U3_9SAUR</name>